<feature type="transmembrane region" description="Helical" evidence="5">
    <location>
        <begin position="289"/>
        <end position="309"/>
    </location>
</feature>
<comment type="caution">
    <text evidence="6">The sequence shown here is derived from an EMBL/GenBank/DDBJ whole genome shotgun (WGS) entry which is preliminary data.</text>
</comment>
<evidence type="ECO:0000256" key="3">
    <source>
        <dbReference type="ARBA" id="ARBA00022989"/>
    </source>
</evidence>
<keyword evidence="2 5" id="KW-0812">Transmembrane</keyword>
<dbReference type="Gene3D" id="1.20.1250.20">
    <property type="entry name" value="MFS general substrate transporter like domains"/>
    <property type="match status" value="1"/>
</dbReference>
<dbReference type="InterPro" id="IPR011701">
    <property type="entry name" value="MFS"/>
</dbReference>
<name>A0A8K0T6Z9_9PEZI</name>
<reference evidence="6" key="1">
    <citation type="journal article" date="2021" name="Nat. Commun.">
        <title>Genetic determinants of endophytism in the Arabidopsis root mycobiome.</title>
        <authorList>
            <person name="Mesny F."/>
            <person name="Miyauchi S."/>
            <person name="Thiergart T."/>
            <person name="Pickel B."/>
            <person name="Atanasova L."/>
            <person name="Karlsson M."/>
            <person name="Huettel B."/>
            <person name="Barry K.W."/>
            <person name="Haridas S."/>
            <person name="Chen C."/>
            <person name="Bauer D."/>
            <person name="Andreopoulos W."/>
            <person name="Pangilinan J."/>
            <person name="LaButti K."/>
            <person name="Riley R."/>
            <person name="Lipzen A."/>
            <person name="Clum A."/>
            <person name="Drula E."/>
            <person name="Henrissat B."/>
            <person name="Kohler A."/>
            <person name="Grigoriev I.V."/>
            <person name="Martin F.M."/>
            <person name="Hacquard S."/>
        </authorList>
    </citation>
    <scope>NUCLEOTIDE SEQUENCE</scope>
    <source>
        <strain evidence="6">MPI-CAGE-AT-0016</strain>
    </source>
</reference>
<gene>
    <name evidence="6" type="ORF">B0T11DRAFT_302207</name>
</gene>
<dbReference type="OrthoDB" id="440553at2759"/>
<dbReference type="GO" id="GO:0005886">
    <property type="term" value="C:plasma membrane"/>
    <property type="evidence" value="ECO:0007669"/>
    <property type="project" value="TreeGrafter"/>
</dbReference>
<evidence type="ECO:0000256" key="5">
    <source>
        <dbReference type="SAM" id="Phobius"/>
    </source>
</evidence>
<dbReference type="Proteomes" id="UP000813385">
    <property type="component" value="Unassembled WGS sequence"/>
</dbReference>
<feature type="transmembrane region" description="Helical" evidence="5">
    <location>
        <begin position="171"/>
        <end position="189"/>
    </location>
</feature>
<dbReference type="GO" id="GO:0022857">
    <property type="term" value="F:transmembrane transporter activity"/>
    <property type="evidence" value="ECO:0007669"/>
    <property type="project" value="InterPro"/>
</dbReference>
<evidence type="ECO:0000313" key="6">
    <source>
        <dbReference type="EMBL" id="KAH7350053.1"/>
    </source>
</evidence>
<accession>A0A8K0T6Z9</accession>
<dbReference type="SUPFAM" id="SSF103473">
    <property type="entry name" value="MFS general substrate transporter"/>
    <property type="match status" value="1"/>
</dbReference>
<dbReference type="AlphaFoldDB" id="A0A8K0T6Z9"/>
<dbReference type="PANTHER" id="PTHR23502">
    <property type="entry name" value="MAJOR FACILITATOR SUPERFAMILY"/>
    <property type="match status" value="1"/>
</dbReference>
<proteinExistence type="predicted"/>
<keyword evidence="4 5" id="KW-0472">Membrane</keyword>
<evidence type="ECO:0000256" key="4">
    <source>
        <dbReference type="ARBA" id="ARBA00023136"/>
    </source>
</evidence>
<dbReference type="PANTHER" id="PTHR23502:SF151">
    <property type="entry name" value="MAJOR FACILITATOR SUPERFAMILY (MFS) PROFILE DOMAIN-CONTAINING PROTEIN"/>
    <property type="match status" value="1"/>
</dbReference>
<evidence type="ECO:0000256" key="1">
    <source>
        <dbReference type="ARBA" id="ARBA00004141"/>
    </source>
</evidence>
<keyword evidence="7" id="KW-1185">Reference proteome</keyword>
<feature type="transmembrane region" description="Helical" evidence="5">
    <location>
        <begin position="66"/>
        <end position="89"/>
    </location>
</feature>
<keyword evidence="3 5" id="KW-1133">Transmembrane helix</keyword>
<evidence type="ECO:0000256" key="2">
    <source>
        <dbReference type="ARBA" id="ARBA00022692"/>
    </source>
</evidence>
<comment type="subcellular location">
    <subcellularLocation>
        <location evidence="1">Membrane</location>
        <topology evidence="1">Multi-pass membrane protein</topology>
    </subcellularLocation>
</comment>
<organism evidence="6 7">
    <name type="scientific">Plectosphaerella cucumerina</name>
    <dbReference type="NCBI Taxonomy" id="40658"/>
    <lineage>
        <taxon>Eukaryota</taxon>
        <taxon>Fungi</taxon>
        <taxon>Dikarya</taxon>
        <taxon>Ascomycota</taxon>
        <taxon>Pezizomycotina</taxon>
        <taxon>Sordariomycetes</taxon>
        <taxon>Hypocreomycetidae</taxon>
        <taxon>Glomerellales</taxon>
        <taxon>Plectosphaerellaceae</taxon>
        <taxon>Plectosphaerella</taxon>
    </lineage>
</organism>
<sequence>MIEKETEVNEGPSKTALTSLSPQHTTFSLRYRWYLTILLGYCCLASSLTTNVYFPLISLLADHYEVLLQDINLTITLYVIFQGIAPAIFSPLSDTLGRRPVYIISFSLYTAASSIGGSATPALACAVVTDYAVPAERGRFLGPMMAATNIGPSIGPIIGGGAILATSKAAWAFWALIIFGASALTLITVSMRETNRVVVSNGSVRPAGLWRTWWDIFFARRHALAVNVTPGDIEAKDGAPSSVQEVAAEKKPLDAFTVLYLAASPYTSWYTITTSIPLINGVEYGFNDLIVGCYYLAGGAGIILGGIVAGRLMDWNYRHTAREAGLAVDRVAGDDMRTFPIERARSRGSYSIIAASSLAFIGYGWAVQRHAHVAVPLILQFYLGCKSTIVHHIYSALLVDIFPSYPGTAGASNNICRCALSAAFIAALHPAVDAMGRSWFFTLIGLLDAVGPIFGVFILRRHGSVVSASAAIGTVLPNMERRLVKFHDLGQGEAGLQVLHNIGVESAAAAYVDLVEVAALAKVRDDKVPERTHDEISRDVGQSNDDGIVRLAFDAKNIDEAVRHMSENSSLLGDLAKKHGSNEM</sequence>
<dbReference type="EMBL" id="JAGPXD010000006">
    <property type="protein sequence ID" value="KAH7350053.1"/>
    <property type="molecule type" value="Genomic_DNA"/>
</dbReference>
<feature type="transmembrane region" description="Helical" evidence="5">
    <location>
        <begin position="101"/>
        <end position="128"/>
    </location>
</feature>
<feature type="transmembrane region" description="Helical" evidence="5">
    <location>
        <begin position="140"/>
        <end position="165"/>
    </location>
</feature>
<dbReference type="InterPro" id="IPR036259">
    <property type="entry name" value="MFS_trans_sf"/>
</dbReference>
<protein>
    <submittedName>
        <fullName evidence="6">Major facilitator superfamily domain-containing protein</fullName>
    </submittedName>
</protein>
<feature type="transmembrane region" description="Helical" evidence="5">
    <location>
        <begin position="348"/>
        <end position="366"/>
    </location>
</feature>
<feature type="transmembrane region" description="Helical" evidence="5">
    <location>
        <begin position="438"/>
        <end position="459"/>
    </location>
</feature>
<dbReference type="Pfam" id="PF07690">
    <property type="entry name" value="MFS_1"/>
    <property type="match status" value="1"/>
</dbReference>
<feature type="transmembrane region" description="Helical" evidence="5">
    <location>
        <begin position="33"/>
        <end position="54"/>
    </location>
</feature>
<evidence type="ECO:0000313" key="7">
    <source>
        <dbReference type="Proteomes" id="UP000813385"/>
    </source>
</evidence>